<keyword evidence="3 8" id="KW-0808">Transferase</keyword>
<dbReference type="PANTHER" id="PTHR45790">
    <property type="entry name" value="SIROHEME SYNTHASE-RELATED"/>
    <property type="match status" value="1"/>
</dbReference>
<dbReference type="GO" id="GO:0004852">
    <property type="term" value="F:uroporphyrinogen-III synthase activity"/>
    <property type="evidence" value="ECO:0007669"/>
    <property type="project" value="InterPro"/>
</dbReference>
<dbReference type="InterPro" id="IPR014777">
    <property type="entry name" value="4pyrrole_Mease_sub1"/>
</dbReference>
<name>A0A3B1BSB3_9ZZZZ</name>
<dbReference type="InterPro" id="IPR014776">
    <property type="entry name" value="4pyrrole_Mease_sub2"/>
</dbReference>
<keyword evidence="8" id="KW-0456">Lyase</keyword>
<sequence length="508" mass="55268">MSEGIVYLIGAGPGDPGLITVKGKERIESADVIVYDYLANPKLLKHARPGAEKIYVGKMGGAHTKTQEEINDLIVKWCREGKNVARLKGGDPFIFGRGGEEAEELVKAGLKFEVVPGVTAGTAAAAYSGIPLTHRDHTATVAFITGHEDPTKKDSNIYWDKIATGVGTLVFYMGIKNLPNITSNLIKGGRAPKTPVAVIRWGATPDQQTVTGTLETIADIAKKAGIKPPALTVVGEVVSLKPTLDWFETKPLFGKKIVVTRAREQASGFASRLEEAGAHVIEFPTIEVIEPESWSDLDTALTKLSDYDWIVFTSVNGVGFFISRLKEKGMDIRDLKGLKVLAIGPRTAEAVESLGVRVDFVPKEYRAESIIEGMGQENIKGNNILIPRARVAREVLPDEMRKLGADVTIAECYVTIRPESRKEEVRKYFEDGAIDAVTFTSSSTVENFMEMWGEKEALRLMDGVKVASIGPITSDTAKKLGLTPDIEPKEFTTSALADAIEEFFSKSV</sequence>
<proteinExistence type="predicted"/>
<dbReference type="InterPro" id="IPR035996">
    <property type="entry name" value="4pyrrol_Methylase_sf"/>
</dbReference>
<dbReference type="SUPFAM" id="SSF53790">
    <property type="entry name" value="Tetrapyrrole methylase"/>
    <property type="match status" value="1"/>
</dbReference>
<dbReference type="EMBL" id="UOGA01000195">
    <property type="protein sequence ID" value="VAX21196.1"/>
    <property type="molecule type" value="Genomic_DNA"/>
</dbReference>
<dbReference type="EC" id="2.1.1.107" evidence="1"/>
<dbReference type="GO" id="GO:0032259">
    <property type="term" value="P:methylation"/>
    <property type="evidence" value="ECO:0007669"/>
    <property type="project" value="UniProtKB-KW"/>
</dbReference>
<evidence type="ECO:0000256" key="5">
    <source>
        <dbReference type="ARBA" id="ARBA00023244"/>
    </source>
</evidence>
<feature type="domain" description="Tetrapyrrole biosynthesis uroporphyrinogen III synthase" evidence="7">
    <location>
        <begin position="269"/>
        <end position="497"/>
    </location>
</feature>
<dbReference type="Gene3D" id="3.40.50.10090">
    <property type="match status" value="2"/>
</dbReference>
<evidence type="ECO:0000256" key="2">
    <source>
        <dbReference type="ARBA" id="ARBA00022603"/>
    </source>
</evidence>
<keyword evidence="2 8" id="KW-0489">Methyltransferase</keyword>
<dbReference type="InterPro" id="IPR050161">
    <property type="entry name" value="Siro_Cobalamin_biosynth"/>
</dbReference>
<keyword evidence="5" id="KW-0627">Porphyrin biosynthesis</keyword>
<dbReference type="SUPFAM" id="SSF69618">
    <property type="entry name" value="HemD-like"/>
    <property type="match status" value="1"/>
</dbReference>
<dbReference type="GO" id="GO:0019354">
    <property type="term" value="P:siroheme biosynthetic process"/>
    <property type="evidence" value="ECO:0007669"/>
    <property type="project" value="InterPro"/>
</dbReference>
<dbReference type="FunFam" id="3.40.1010.10:FF:000001">
    <property type="entry name" value="Siroheme synthase"/>
    <property type="match status" value="1"/>
</dbReference>
<dbReference type="NCBIfam" id="TIGR01469">
    <property type="entry name" value="cobA_cysG_Cterm"/>
    <property type="match status" value="1"/>
</dbReference>
<evidence type="ECO:0000259" key="7">
    <source>
        <dbReference type="Pfam" id="PF02602"/>
    </source>
</evidence>
<dbReference type="GO" id="GO:0004851">
    <property type="term" value="F:uroporphyrin-III C-methyltransferase activity"/>
    <property type="evidence" value="ECO:0007669"/>
    <property type="project" value="UniProtKB-EC"/>
</dbReference>
<accession>A0A3B1BSB3</accession>
<dbReference type="Pfam" id="PF00590">
    <property type="entry name" value="TP_methylase"/>
    <property type="match status" value="1"/>
</dbReference>
<reference evidence="8" key="1">
    <citation type="submission" date="2018-06" db="EMBL/GenBank/DDBJ databases">
        <authorList>
            <person name="Zhirakovskaya E."/>
        </authorList>
    </citation>
    <scope>NUCLEOTIDE SEQUENCE</scope>
</reference>
<dbReference type="PROSITE" id="PS00840">
    <property type="entry name" value="SUMT_2"/>
    <property type="match status" value="1"/>
</dbReference>
<evidence type="ECO:0000259" key="6">
    <source>
        <dbReference type="Pfam" id="PF00590"/>
    </source>
</evidence>
<protein>
    <recommendedName>
        <fullName evidence="1">uroporphyrinogen-III C-methyltransferase</fullName>
        <ecNumber evidence="1">2.1.1.107</ecNumber>
    </recommendedName>
</protein>
<evidence type="ECO:0000313" key="8">
    <source>
        <dbReference type="EMBL" id="VAX21196.1"/>
    </source>
</evidence>
<dbReference type="InterPro" id="IPR036108">
    <property type="entry name" value="4pyrrol_syn_uPrphyn_synt_sf"/>
</dbReference>
<dbReference type="PANTHER" id="PTHR45790:SF3">
    <property type="entry name" value="S-ADENOSYL-L-METHIONINE-DEPENDENT UROPORPHYRINOGEN III METHYLTRANSFERASE, CHLOROPLASTIC"/>
    <property type="match status" value="1"/>
</dbReference>
<dbReference type="InterPro" id="IPR003043">
    <property type="entry name" value="Uropor_MeTrfase_CS"/>
</dbReference>
<dbReference type="InterPro" id="IPR000878">
    <property type="entry name" value="4pyrrol_Mease"/>
</dbReference>
<dbReference type="AlphaFoldDB" id="A0A3B1BSB3"/>
<gene>
    <name evidence="8" type="ORF">MNBD_NITROSPINAE04-1503</name>
</gene>
<dbReference type="Gene3D" id="3.40.1010.10">
    <property type="entry name" value="Cobalt-precorrin-4 Transmethylase, Domain 1"/>
    <property type="match status" value="1"/>
</dbReference>
<feature type="domain" description="Tetrapyrrole methylase" evidence="6">
    <location>
        <begin position="6"/>
        <end position="217"/>
    </location>
</feature>
<dbReference type="PROSITE" id="PS00839">
    <property type="entry name" value="SUMT_1"/>
    <property type="match status" value="1"/>
</dbReference>
<dbReference type="InterPro" id="IPR003754">
    <property type="entry name" value="4pyrrol_synth_uPrphyn_synth"/>
</dbReference>
<evidence type="ECO:0000256" key="1">
    <source>
        <dbReference type="ARBA" id="ARBA00012162"/>
    </source>
</evidence>
<organism evidence="8">
    <name type="scientific">hydrothermal vent metagenome</name>
    <dbReference type="NCBI Taxonomy" id="652676"/>
    <lineage>
        <taxon>unclassified sequences</taxon>
        <taxon>metagenomes</taxon>
        <taxon>ecological metagenomes</taxon>
    </lineage>
</organism>
<dbReference type="Pfam" id="PF02602">
    <property type="entry name" value="HEM4"/>
    <property type="match status" value="1"/>
</dbReference>
<dbReference type="InterPro" id="IPR006366">
    <property type="entry name" value="CobA/CysG_C"/>
</dbReference>
<dbReference type="CDD" id="cd11642">
    <property type="entry name" value="SUMT"/>
    <property type="match status" value="1"/>
</dbReference>
<dbReference type="Gene3D" id="3.30.950.10">
    <property type="entry name" value="Methyltransferase, Cobalt-precorrin-4 Transmethylase, Domain 2"/>
    <property type="match status" value="1"/>
</dbReference>
<dbReference type="FunFam" id="3.30.950.10:FF:000001">
    <property type="entry name" value="Siroheme synthase"/>
    <property type="match status" value="1"/>
</dbReference>
<dbReference type="NCBIfam" id="NF004790">
    <property type="entry name" value="PRK06136.1"/>
    <property type="match status" value="1"/>
</dbReference>
<keyword evidence="4" id="KW-0949">S-adenosyl-L-methionine</keyword>
<evidence type="ECO:0000256" key="3">
    <source>
        <dbReference type="ARBA" id="ARBA00022679"/>
    </source>
</evidence>
<evidence type="ECO:0000256" key="4">
    <source>
        <dbReference type="ARBA" id="ARBA00022691"/>
    </source>
</evidence>
<dbReference type="CDD" id="cd06578">
    <property type="entry name" value="HemD"/>
    <property type="match status" value="1"/>
</dbReference>